<evidence type="ECO:0000313" key="2">
    <source>
        <dbReference type="EMBL" id="EGK71928.1"/>
    </source>
</evidence>
<sequence length="42" mass="4580">MSQFLRRYLQAFMDAGSMVGLVIGTVGIPVAALAFVCWRVFG</sequence>
<organism evidence="2 3">
    <name type="scientific">Methyloversatilis universalis (strain ATCC BAA-1314 / DSM 25237 / JCM 13912 / CCUG 52030 / FAM5)</name>
    <dbReference type="NCBI Taxonomy" id="1000565"/>
    <lineage>
        <taxon>Bacteria</taxon>
        <taxon>Pseudomonadati</taxon>
        <taxon>Pseudomonadota</taxon>
        <taxon>Betaproteobacteria</taxon>
        <taxon>Nitrosomonadales</taxon>
        <taxon>Sterolibacteriaceae</taxon>
        <taxon>Methyloversatilis</taxon>
    </lineage>
</organism>
<reference evidence="2 3" key="1">
    <citation type="journal article" date="2011" name="J. Bacteriol.">
        <title>Genome sequence of Methyloversatilis universalis FAM5T, a methylotrophic representative of the order Rhodocyclales.</title>
        <authorList>
            <person name="Kittichotirat W."/>
            <person name="Good N.M."/>
            <person name="Hall R."/>
            <person name="Bringel F."/>
            <person name="Lajus A."/>
            <person name="Medigue C."/>
            <person name="Smalley N.E."/>
            <person name="Beck D."/>
            <person name="Bumgarner R."/>
            <person name="Vuilleumier S."/>
            <person name="Kalyuzhnaya M.G."/>
        </authorList>
    </citation>
    <scope>NUCLEOTIDE SEQUENCE [LARGE SCALE GENOMIC DNA]</scope>
    <source>
        <strain evidence="3">ATCC BAA-1314 / JCM 13912 / FAM5</strain>
    </source>
</reference>
<accession>F5RBR1</accession>
<evidence type="ECO:0000313" key="3">
    <source>
        <dbReference type="Proteomes" id="UP000005019"/>
    </source>
</evidence>
<proteinExistence type="predicted"/>
<dbReference type="EMBL" id="AFHG01000044">
    <property type="protein sequence ID" value="EGK71928.1"/>
    <property type="molecule type" value="Genomic_DNA"/>
</dbReference>
<dbReference type="RefSeq" id="WP_008060735.1">
    <property type="nucleotide sequence ID" value="NZ_AFHG01000044.1"/>
</dbReference>
<keyword evidence="1" id="KW-0472">Membrane</keyword>
<comment type="caution">
    <text evidence="2">The sequence shown here is derived from an EMBL/GenBank/DDBJ whole genome shotgun (WGS) entry which is preliminary data.</text>
</comment>
<dbReference type="Proteomes" id="UP000005019">
    <property type="component" value="Unassembled WGS sequence"/>
</dbReference>
<feature type="transmembrane region" description="Helical" evidence="1">
    <location>
        <begin position="21"/>
        <end position="41"/>
    </location>
</feature>
<evidence type="ECO:0000256" key="1">
    <source>
        <dbReference type="SAM" id="Phobius"/>
    </source>
</evidence>
<dbReference type="AlphaFoldDB" id="F5RBR1"/>
<keyword evidence="3" id="KW-1185">Reference proteome</keyword>
<keyword evidence="1" id="KW-0812">Transmembrane</keyword>
<gene>
    <name evidence="2" type="ORF">METUNv1_01706</name>
</gene>
<protein>
    <submittedName>
        <fullName evidence="2">Uncharacterized protein</fullName>
    </submittedName>
</protein>
<name>F5RBR1_METUF</name>
<keyword evidence="1" id="KW-1133">Transmembrane helix</keyword>